<dbReference type="CDD" id="cd05398">
    <property type="entry name" value="NT_ClassII-CCAase"/>
    <property type="match status" value="1"/>
</dbReference>
<evidence type="ECO:0000256" key="7">
    <source>
        <dbReference type="RuleBase" id="RU003953"/>
    </source>
</evidence>
<dbReference type="Proteomes" id="UP000593591">
    <property type="component" value="Chromosome"/>
</dbReference>
<evidence type="ECO:0000256" key="2">
    <source>
        <dbReference type="ARBA" id="ARBA00022679"/>
    </source>
</evidence>
<dbReference type="SUPFAM" id="SSF81891">
    <property type="entry name" value="Poly A polymerase C-terminal region-like"/>
    <property type="match status" value="1"/>
</dbReference>
<evidence type="ECO:0000256" key="3">
    <source>
        <dbReference type="ARBA" id="ARBA00022694"/>
    </source>
</evidence>
<proteinExistence type="inferred from homology"/>
<dbReference type="InterPro" id="IPR043519">
    <property type="entry name" value="NT_sf"/>
</dbReference>
<comment type="similarity">
    <text evidence="7">Belongs to the tRNA nucleotidyltransferase/poly(A) polymerase family.</text>
</comment>
<keyword evidence="5" id="KW-0479">Metal-binding</keyword>
<organism evidence="9 10">
    <name type="scientific">Treponema rectale</name>
    <dbReference type="NCBI Taxonomy" id="744512"/>
    <lineage>
        <taxon>Bacteria</taxon>
        <taxon>Pseudomonadati</taxon>
        <taxon>Spirochaetota</taxon>
        <taxon>Spirochaetia</taxon>
        <taxon>Spirochaetales</taxon>
        <taxon>Treponemataceae</taxon>
        <taxon>Treponema</taxon>
    </lineage>
</organism>
<dbReference type="Gene3D" id="1.10.3090.10">
    <property type="entry name" value="cca-adding enzyme, domain 2"/>
    <property type="match status" value="1"/>
</dbReference>
<sequence>MKIALNEALLPTYQLIIDTLGKDNVYLVGGVVRDTLLKKETHDLDFACSLSPEEIHAAFKDSLYFAKYGTVSFKDGKNHVTIAAFRKESDYKDYRHPGKVTFVKSLEEDFKRRDFTINCLYVDGNFDVIDPTNRGIEDLTNHTICIIGNPEQRLLEDPLRILRACRFKYELDFKYEEETRRALIKQEHLISLLNKQKIMEEIHKCPKIYQEKMIEELHLEQYCGIIEPR</sequence>
<dbReference type="GO" id="GO:0000049">
    <property type="term" value="F:tRNA binding"/>
    <property type="evidence" value="ECO:0007669"/>
    <property type="project" value="TreeGrafter"/>
</dbReference>
<keyword evidence="3" id="KW-0819">tRNA processing</keyword>
<dbReference type="InterPro" id="IPR002646">
    <property type="entry name" value="PolA_pol_head_dom"/>
</dbReference>
<evidence type="ECO:0000256" key="4">
    <source>
        <dbReference type="ARBA" id="ARBA00022695"/>
    </source>
</evidence>
<keyword evidence="7" id="KW-0694">RNA-binding</keyword>
<dbReference type="KEGG" id="trc:DYE49_03655"/>
<evidence type="ECO:0000313" key="9">
    <source>
        <dbReference type="EMBL" id="QOS39600.1"/>
    </source>
</evidence>
<dbReference type="GO" id="GO:0016779">
    <property type="term" value="F:nucleotidyltransferase activity"/>
    <property type="evidence" value="ECO:0007669"/>
    <property type="project" value="UniProtKB-KW"/>
</dbReference>
<name>A0A7M1XK95_9SPIR</name>
<evidence type="ECO:0000256" key="1">
    <source>
        <dbReference type="ARBA" id="ARBA00001946"/>
    </source>
</evidence>
<evidence type="ECO:0000313" key="10">
    <source>
        <dbReference type="Proteomes" id="UP000593591"/>
    </source>
</evidence>
<reference evidence="9 10" key="1">
    <citation type="submission" date="2018-08" db="EMBL/GenBank/DDBJ databases">
        <title>The first complete genome of Treponema rectale (CHPAT), a commensal spirochete of the bovine rectum.</title>
        <authorList>
            <person name="Staton G.J."/>
            <person name="Clegg S.R."/>
            <person name="Carter S.D."/>
            <person name="Radford A.D."/>
            <person name="Darby A."/>
            <person name="Hall N."/>
            <person name="Birtles R.J."/>
            <person name="Evans N.J."/>
        </authorList>
    </citation>
    <scope>NUCLEOTIDE SEQUENCE [LARGE SCALE GENOMIC DNA]</scope>
    <source>
        <strain evidence="9 10">CHPA</strain>
    </source>
</reference>
<dbReference type="PANTHER" id="PTHR46173">
    <property type="entry name" value="CCA TRNA NUCLEOTIDYLTRANSFERASE 1, MITOCHONDRIAL"/>
    <property type="match status" value="1"/>
</dbReference>
<accession>A0A7M1XK95</accession>
<dbReference type="InterPro" id="IPR050264">
    <property type="entry name" value="Bact_CCA-adding_enz_type3_sf"/>
</dbReference>
<gene>
    <name evidence="9" type="ORF">DYE49_03655</name>
</gene>
<dbReference type="EMBL" id="CP031517">
    <property type="protein sequence ID" value="QOS39600.1"/>
    <property type="molecule type" value="Genomic_DNA"/>
</dbReference>
<keyword evidence="6" id="KW-0460">Magnesium</keyword>
<keyword evidence="2 7" id="KW-0808">Transferase</keyword>
<keyword evidence="4" id="KW-0548">Nucleotidyltransferase</keyword>
<dbReference type="GO" id="GO:0008033">
    <property type="term" value="P:tRNA processing"/>
    <property type="evidence" value="ECO:0007669"/>
    <property type="project" value="UniProtKB-KW"/>
</dbReference>
<feature type="domain" description="Poly A polymerase head" evidence="8">
    <location>
        <begin position="25"/>
        <end position="144"/>
    </location>
</feature>
<dbReference type="AlphaFoldDB" id="A0A7M1XK95"/>
<evidence type="ECO:0000256" key="6">
    <source>
        <dbReference type="ARBA" id="ARBA00022842"/>
    </source>
</evidence>
<dbReference type="SUPFAM" id="SSF81301">
    <property type="entry name" value="Nucleotidyltransferase"/>
    <property type="match status" value="1"/>
</dbReference>
<evidence type="ECO:0000259" key="8">
    <source>
        <dbReference type="Pfam" id="PF01743"/>
    </source>
</evidence>
<dbReference type="Gene3D" id="3.30.460.10">
    <property type="entry name" value="Beta Polymerase, domain 2"/>
    <property type="match status" value="1"/>
</dbReference>
<dbReference type="Pfam" id="PF01743">
    <property type="entry name" value="PolyA_pol"/>
    <property type="match status" value="1"/>
</dbReference>
<dbReference type="PANTHER" id="PTHR46173:SF1">
    <property type="entry name" value="CCA TRNA NUCLEOTIDYLTRANSFERASE 1, MITOCHONDRIAL"/>
    <property type="match status" value="1"/>
</dbReference>
<comment type="cofactor">
    <cofactor evidence="1">
        <name>Mg(2+)</name>
        <dbReference type="ChEBI" id="CHEBI:18420"/>
    </cofactor>
</comment>
<dbReference type="GO" id="GO:0046872">
    <property type="term" value="F:metal ion binding"/>
    <property type="evidence" value="ECO:0007669"/>
    <property type="project" value="UniProtKB-KW"/>
</dbReference>
<evidence type="ECO:0000256" key="5">
    <source>
        <dbReference type="ARBA" id="ARBA00022723"/>
    </source>
</evidence>
<protein>
    <recommendedName>
        <fullName evidence="8">Poly A polymerase head domain-containing protein</fullName>
    </recommendedName>
</protein>